<dbReference type="Proteomes" id="UP000887563">
    <property type="component" value="Unplaced"/>
</dbReference>
<keyword evidence="2" id="KW-1185">Reference proteome</keyword>
<accession>A0A914MJC3</accession>
<dbReference type="WBParaSite" id="Minc3s01834g26621">
    <property type="protein sequence ID" value="Minc3s01834g26621"/>
    <property type="gene ID" value="Minc3s01834g26621"/>
</dbReference>
<organism evidence="2 3">
    <name type="scientific">Meloidogyne incognita</name>
    <name type="common">Southern root-knot nematode worm</name>
    <name type="synonym">Oxyuris incognita</name>
    <dbReference type="NCBI Taxonomy" id="6306"/>
    <lineage>
        <taxon>Eukaryota</taxon>
        <taxon>Metazoa</taxon>
        <taxon>Ecdysozoa</taxon>
        <taxon>Nematoda</taxon>
        <taxon>Chromadorea</taxon>
        <taxon>Rhabditida</taxon>
        <taxon>Tylenchina</taxon>
        <taxon>Tylenchomorpha</taxon>
        <taxon>Tylenchoidea</taxon>
        <taxon>Meloidogynidae</taxon>
        <taxon>Meloidogyninae</taxon>
        <taxon>Meloidogyne</taxon>
        <taxon>Meloidogyne incognita group</taxon>
    </lineage>
</organism>
<protein>
    <submittedName>
        <fullName evidence="3">Uncharacterized protein</fullName>
    </submittedName>
</protein>
<reference evidence="3" key="1">
    <citation type="submission" date="2022-11" db="UniProtKB">
        <authorList>
            <consortium name="WormBaseParasite"/>
        </authorList>
    </citation>
    <scope>IDENTIFICATION</scope>
</reference>
<feature type="region of interest" description="Disordered" evidence="1">
    <location>
        <begin position="92"/>
        <end position="142"/>
    </location>
</feature>
<feature type="compositionally biased region" description="Basic and acidic residues" evidence="1">
    <location>
        <begin position="111"/>
        <end position="127"/>
    </location>
</feature>
<sequence>MIWAGSSRYITNIYSKSIKIPDDVVPDDHIGKINEYRKEIRSKNKQIKKYEAKKQKNLSKQNEIGDNLRKIYNHVKEAYILAKNGTKIGEINKAKRSKRKRRNYSEMESDNETKKTTKENKNLEVKDKQKRHNYMLRSGNNV</sequence>
<name>A0A914MJC3_MELIC</name>
<proteinExistence type="predicted"/>
<dbReference type="AlphaFoldDB" id="A0A914MJC3"/>
<evidence type="ECO:0000313" key="2">
    <source>
        <dbReference type="Proteomes" id="UP000887563"/>
    </source>
</evidence>
<evidence type="ECO:0000313" key="3">
    <source>
        <dbReference type="WBParaSite" id="Minc3s01834g26621"/>
    </source>
</evidence>
<evidence type="ECO:0000256" key="1">
    <source>
        <dbReference type="SAM" id="MobiDB-lite"/>
    </source>
</evidence>